<name>A0A1D7RM95_9CAUD</name>
<gene>
    <name evidence="1" type="ORF">Np200912_010</name>
</gene>
<dbReference type="Proteomes" id="UP000229411">
    <property type="component" value="Segment"/>
</dbReference>
<reference evidence="1 2" key="1">
    <citation type="journal article" date="2016" name="Environ. Microbiol.">
        <title>Genomic diversification of marine cyanophages into stable ecotypes.</title>
        <authorList>
            <person name="Marston M.F."/>
            <person name="Martiny J.B."/>
        </authorList>
    </citation>
    <scope>NUCLEOTIDE SEQUENCE [LARGE SCALE GENOMIC DNA]</scope>
    <source>
        <strain evidence="1">Np_20_0912</strain>
    </source>
</reference>
<evidence type="ECO:0000313" key="2">
    <source>
        <dbReference type="Proteomes" id="UP000229411"/>
    </source>
</evidence>
<organism evidence="1 2">
    <name type="scientific">Synechococcus phage S-RIM2</name>
    <dbReference type="NCBI Taxonomy" id="687800"/>
    <lineage>
        <taxon>Viruses</taxon>
        <taxon>Duplodnaviria</taxon>
        <taxon>Heunggongvirae</taxon>
        <taxon>Uroviricota</taxon>
        <taxon>Caudoviricetes</taxon>
        <taxon>Pantevenvirales</taxon>
        <taxon>Kyanoviridae</taxon>
        <taxon>Nerrivikvirus</taxon>
        <taxon>Nerrivikvirus srim2</taxon>
    </lineage>
</organism>
<dbReference type="InterPro" id="IPR024364">
    <property type="entry name" value="Baseplate_phage_T4-like"/>
</dbReference>
<proteinExistence type="predicted"/>
<dbReference type="Pfam" id="PF12322">
    <property type="entry name" value="T4_baseplate"/>
    <property type="match status" value="1"/>
</dbReference>
<evidence type="ECO:0000313" key="1">
    <source>
        <dbReference type="EMBL" id="AOO02453.1"/>
    </source>
</evidence>
<protein>
    <submittedName>
        <fullName evidence="1">Baseplate hub subunit</fullName>
    </submittedName>
</protein>
<accession>A0A1D7RM95</accession>
<sequence length="236" mass="26749">MALPKLNVPRYKIKLPSDGRTVSFRPFLVKEEKLLLLATETGEQDEIVTAIKNIIKECTDIQNVERLSTFDIEYLFLQIRTKSVGESVDVTVICPDDGESEVAISIPLDDIKVVKTRGHKREMKLSDEIVITMGYPSLDTFVKMNFTDSDSEVEQMFDMAASCVETIADVEQVYECKDVPKAELIEWFNELNSKQFQMIQKFFETMPKLSHTVMVTNPNTGVESEVVLEGLASFFA</sequence>
<dbReference type="EMBL" id="KX349249">
    <property type="protein sequence ID" value="AOO02453.1"/>
    <property type="molecule type" value="Genomic_DNA"/>
</dbReference>